<evidence type="ECO:0000256" key="5">
    <source>
        <dbReference type="ARBA" id="ARBA00022989"/>
    </source>
</evidence>
<dbReference type="Gene3D" id="1.20.1250.20">
    <property type="entry name" value="MFS general substrate transporter like domains"/>
    <property type="match status" value="2"/>
</dbReference>
<feature type="transmembrane region" description="Helical" evidence="7">
    <location>
        <begin position="199"/>
        <end position="222"/>
    </location>
</feature>
<feature type="transmembrane region" description="Helical" evidence="7">
    <location>
        <begin position="234"/>
        <end position="255"/>
    </location>
</feature>
<feature type="transmembrane region" description="Helical" evidence="7">
    <location>
        <begin position="41"/>
        <end position="59"/>
    </location>
</feature>
<dbReference type="CDD" id="cd17324">
    <property type="entry name" value="MFS_NepI_like"/>
    <property type="match status" value="1"/>
</dbReference>
<dbReference type="PANTHER" id="PTHR43124:SF10">
    <property type="entry name" value="PURINE EFFLUX PUMP PBUE"/>
    <property type="match status" value="1"/>
</dbReference>
<dbReference type="AlphaFoldDB" id="A0A0M0L6H8"/>
<evidence type="ECO:0000313" key="10">
    <source>
        <dbReference type="Proteomes" id="UP000037558"/>
    </source>
</evidence>
<feature type="transmembrane region" description="Helical" evidence="7">
    <location>
        <begin position="290"/>
        <end position="307"/>
    </location>
</feature>
<feature type="transmembrane region" description="Helical" evidence="7">
    <location>
        <begin position="156"/>
        <end position="178"/>
    </location>
</feature>
<dbReference type="RefSeq" id="WP_053401354.1">
    <property type="nucleotide sequence ID" value="NZ_JAMAUM010000005.1"/>
</dbReference>
<dbReference type="SUPFAM" id="SSF103473">
    <property type="entry name" value="MFS general substrate transporter"/>
    <property type="match status" value="1"/>
</dbReference>
<keyword evidence="2" id="KW-0813">Transport</keyword>
<feature type="transmembrane region" description="Helical" evidence="7">
    <location>
        <begin position="95"/>
        <end position="116"/>
    </location>
</feature>
<feature type="transmembrane region" description="Helical" evidence="7">
    <location>
        <begin position="71"/>
        <end position="89"/>
    </location>
</feature>
<organism evidence="9 10">
    <name type="scientific">Priestia koreensis</name>
    <dbReference type="NCBI Taxonomy" id="284581"/>
    <lineage>
        <taxon>Bacteria</taxon>
        <taxon>Bacillati</taxon>
        <taxon>Bacillota</taxon>
        <taxon>Bacilli</taxon>
        <taxon>Bacillales</taxon>
        <taxon>Bacillaceae</taxon>
        <taxon>Priestia</taxon>
    </lineage>
</organism>
<keyword evidence="3" id="KW-1003">Cell membrane</keyword>
<keyword evidence="6 7" id="KW-0472">Membrane</keyword>
<evidence type="ECO:0000256" key="2">
    <source>
        <dbReference type="ARBA" id="ARBA00022448"/>
    </source>
</evidence>
<accession>A0A0M0L6H8</accession>
<sequence>MNPKIYILAVSCFVIGTVELIIGGILDIISNDLGVSVSKAGNLITIYSVFFALSAPILLNMTAKFERKKTYLWTLFAFLLSNVLSAASTNYEMLFVGRIIAAISGSFLVVLSTTMASRMVADEYKGRAIGTIFMGISASLVLGIPIGILVGNAYGWRSVFILIGILTALIMVGVFFLLEKVSPPPVVPLREQLRSLREPKIITTELSSGFMLAGHLTLYAYLTPFLRTTLHMNTTMVTIMYIVFGIAAVAGGGLGGLSSDKFGSKKSILTIITAFLVMMLIIPFSVDWPIYVFTAVIIIWSALSWAISPAQNNFIIQMAPHNSDILLSLNTSASHLGIALGSFVGGMVIEHTSILYNAWFGAIFVLIALLCSIFSITRHTVSQSAQSHQH</sequence>
<feature type="transmembrane region" description="Helical" evidence="7">
    <location>
        <begin position="267"/>
        <end position="284"/>
    </location>
</feature>
<dbReference type="PANTHER" id="PTHR43124">
    <property type="entry name" value="PURINE EFFLUX PUMP PBUE"/>
    <property type="match status" value="1"/>
</dbReference>
<keyword evidence="4 7" id="KW-0812">Transmembrane</keyword>
<evidence type="ECO:0000259" key="8">
    <source>
        <dbReference type="PROSITE" id="PS50850"/>
    </source>
</evidence>
<keyword evidence="10" id="KW-1185">Reference proteome</keyword>
<feature type="transmembrane region" description="Helical" evidence="7">
    <location>
        <begin position="327"/>
        <end position="348"/>
    </location>
</feature>
<feature type="transmembrane region" description="Helical" evidence="7">
    <location>
        <begin position="354"/>
        <end position="376"/>
    </location>
</feature>
<dbReference type="PROSITE" id="PS50850">
    <property type="entry name" value="MFS"/>
    <property type="match status" value="1"/>
</dbReference>
<dbReference type="OrthoDB" id="2727100at2"/>
<name>A0A0M0L6H8_9BACI</name>
<comment type="caution">
    <text evidence="9">The sequence shown here is derived from an EMBL/GenBank/DDBJ whole genome shotgun (WGS) entry which is preliminary data.</text>
</comment>
<gene>
    <name evidence="9" type="ORF">AMD01_10530</name>
</gene>
<feature type="domain" description="Major facilitator superfamily (MFS) profile" evidence="8">
    <location>
        <begin position="4"/>
        <end position="380"/>
    </location>
</feature>
<evidence type="ECO:0000256" key="6">
    <source>
        <dbReference type="ARBA" id="ARBA00023136"/>
    </source>
</evidence>
<keyword evidence="5 7" id="KW-1133">Transmembrane helix</keyword>
<dbReference type="STRING" id="284581.AMD01_10530"/>
<evidence type="ECO:0000313" key="9">
    <source>
        <dbReference type="EMBL" id="KOO46278.1"/>
    </source>
</evidence>
<dbReference type="GO" id="GO:0022857">
    <property type="term" value="F:transmembrane transporter activity"/>
    <property type="evidence" value="ECO:0007669"/>
    <property type="project" value="InterPro"/>
</dbReference>
<dbReference type="GO" id="GO:0005886">
    <property type="term" value="C:plasma membrane"/>
    <property type="evidence" value="ECO:0007669"/>
    <property type="project" value="UniProtKB-SubCell"/>
</dbReference>
<evidence type="ECO:0000256" key="1">
    <source>
        <dbReference type="ARBA" id="ARBA00004651"/>
    </source>
</evidence>
<comment type="subcellular location">
    <subcellularLocation>
        <location evidence="1">Cell membrane</location>
        <topology evidence="1">Multi-pass membrane protein</topology>
    </subcellularLocation>
</comment>
<dbReference type="InterPro" id="IPR011701">
    <property type="entry name" value="MFS"/>
</dbReference>
<feature type="transmembrane region" description="Helical" evidence="7">
    <location>
        <begin position="128"/>
        <end position="150"/>
    </location>
</feature>
<proteinExistence type="predicted"/>
<dbReference type="EMBL" id="LILC01000013">
    <property type="protein sequence ID" value="KOO46278.1"/>
    <property type="molecule type" value="Genomic_DNA"/>
</dbReference>
<feature type="transmembrane region" description="Helical" evidence="7">
    <location>
        <begin position="7"/>
        <end position="29"/>
    </location>
</feature>
<evidence type="ECO:0000256" key="4">
    <source>
        <dbReference type="ARBA" id="ARBA00022692"/>
    </source>
</evidence>
<dbReference type="InterPro" id="IPR050189">
    <property type="entry name" value="MFS_Efflux_Transporters"/>
</dbReference>
<evidence type="ECO:0000256" key="3">
    <source>
        <dbReference type="ARBA" id="ARBA00022475"/>
    </source>
</evidence>
<dbReference type="PATRIC" id="fig|284581.3.peg.2200"/>
<evidence type="ECO:0000256" key="7">
    <source>
        <dbReference type="SAM" id="Phobius"/>
    </source>
</evidence>
<protein>
    <submittedName>
        <fullName evidence="9">MFS transporter</fullName>
    </submittedName>
</protein>
<dbReference type="Pfam" id="PF07690">
    <property type="entry name" value="MFS_1"/>
    <property type="match status" value="1"/>
</dbReference>
<reference evidence="10" key="1">
    <citation type="submission" date="2015-08" db="EMBL/GenBank/DDBJ databases">
        <title>Fjat-14210 dsm16467.</title>
        <authorList>
            <person name="Liu B."/>
            <person name="Wang J."/>
            <person name="Zhu Y."/>
            <person name="Liu G."/>
            <person name="Chen Q."/>
            <person name="Chen Z."/>
            <person name="Lan J."/>
            <person name="Che J."/>
            <person name="Ge C."/>
            <person name="Shi H."/>
            <person name="Pan Z."/>
            <person name="Liu X."/>
        </authorList>
    </citation>
    <scope>NUCLEOTIDE SEQUENCE [LARGE SCALE GENOMIC DNA]</scope>
    <source>
        <strain evidence="10">DSM 16467</strain>
    </source>
</reference>
<dbReference type="Proteomes" id="UP000037558">
    <property type="component" value="Unassembled WGS sequence"/>
</dbReference>
<dbReference type="InterPro" id="IPR036259">
    <property type="entry name" value="MFS_trans_sf"/>
</dbReference>
<dbReference type="InterPro" id="IPR020846">
    <property type="entry name" value="MFS_dom"/>
</dbReference>